<organism evidence="1 2">
    <name type="scientific">Pleurodeles waltl</name>
    <name type="common">Iberian ribbed newt</name>
    <dbReference type="NCBI Taxonomy" id="8319"/>
    <lineage>
        <taxon>Eukaryota</taxon>
        <taxon>Metazoa</taxon>
        <taxon>Chordata</taxon>
        <taxon>Craniata</taxon>
        <taxon>Vertebrata</taxon>
        <taxon>Euteleostomi</taxon>
        <taxon>Amphibia</taxon>
        <taxon>Batrachia</taxon>
        <taxon>Caudata</taxon>
        <taxon>Salamandroidea</taxon>
        <taxon>Salamandridae</taxon>
        <taxon>Pleurodelinae</taxon>
        <taxon>Pleurodeles</taxon>
    </lineage>
</organism>
<comment type="caution">
    <text evidence="1">The sequence shown here is derived from an EMBL/GenBank/DDBJ whole genome shotgun (WGS) entry which is preliminary data.</text>
</comment>
<keyword evidence="2" id="KW-1185">Reference proteome</keyword>
<gene>
    <name evidence="1" type="ORF">NDU88_007776</name>
</gene>
<dbReference type="EMBL" id="JANPWB010000011">
    <property type="protein sequence ID" value="KAJ1129406.1"/>
    <property type="molecule type" value="Genomic_DNA"/>
</dbReference>
<sequence length="101" mass="10663">MEPELYVLPMLVYLLFYQEYEWRRRTRLGRLTTGDGSHVSGGACVRGRCGAGGSACGGVCCGFAGGGAGGGAWVSTCRGTQEDVYCSLERLPTGEEAGDCR</sequence>
<dbReference type="Proteomes" id="UP001066276">
    <property type="component" value="Chromosome 7"/>
</dbReference>
<evidence type="ECO:0000313" key="2">
    <source>
        <dbReference type="Proteomes" id="UP001066276"/>
    </source>
</evidence>
<accession>A0AAV7PMM5</accession>
<dbReference type="AlphaFoldDB" id="A0AAV7PMM5"/>
<protein>
    <submittedName>
        <fullName evidence="1">Uncharacterized protein</fullName>
    </submittedName>
</protein>
<evidence type="ECO:0000313" key="1">
    <source>
        <dbReference type="EMBL" id="KAJ1129406.1"/>
    </source>
</evidence>
<name>A0AAV7PMM5_PLEWA</name>
<proteinExistence type="predicted"/>
<reference evidence="1" key="1">
    <citation type="journal article" date="2022" name="bioRxiv">
        <title>Sequencing and chromosome-scale assembly of the giantPleurodeles waltlgenome.</title>
        <authorList>
            <person name="Brown T."/>
            <person name="Elewa A."/>
            <person name="Iarovenko S."/>
            <person name="Subramanian E."/>
            <person name="Araus A.J."/>
            <person name="Petzold A."/>
            <person name="Susuki M."/>
            <person name="Suzuki K.-i.T."/>
            <person name="Hayashi T."/>
            <person name="Toyoda A."/>
            <person name="Oliveira C."/>
            <person name="Osipova E."/>
            <person name="Leigh N.D."/>
            <person name="Simon A."/>
            <person name="Yun M.H."/>
        </authorList>
    </citation>
    <scope>NUCLEOTIDE SEQUENCE</scope>
    <source>
        <strain evidence="1">20211129_DDA</strain>
        <tissue evidence="1">Liver</tissue>
    </source>
</reference>